<feature type="domain" description="Amidohydrolase-related" evidence="1">
    <location>
        <begin position="388"/>
        <end position="471"/>
    </location>
</feature>
<gene>
    <name evidence="2" type="ORF">CK503_15025</name>
</gene>
<dbReference type="OrthoDB" id="9797498at2"/>
<organism evidence="2 3">
    <name type="scientific">Fodinibius salipaludis</name>
    <dbReference type="NCBI Taxonomy" id="2032627"/>
    <lineage>
        <taxon>Bacteria</taxon>
        <taxon>Pseudomonadati</taxon>
        <taxon>Balneolota</taxon>
        <taxon>Balneolia</taxon>
        <taxon>Balneolales</taxon>
        <taxon>Balneolaceae</taxon>
        <taxon>Fodinibius</taxon>
    </lineage>
</organism>
<dbReference type="InterPro" id="IPR011059">
    <property type="entry name" value="Metal-dep_hydrolase_composite"/>
</dbReference>
<dbReference type="SUPFAM" id="SSF51556">
    <property type="entry name" value="Metallo-dependent hydrolases"/>
    <property type="match status" value="1"/>
</dbReference>
<evidence type="ECO:0000259" key="1">
    <source>
        <dbReference type="Pfam" id="PF01979"/>
    </source>
</evidence>
<dbReference type="GO" id="GO:0016810">
    <property type="term" value="F:hydrolase activity, acting on carbon-nitrogen (but not peptide) bonds"/>
    <property type="evidence" value="ECO:0007669"/>
    <property type="project" value="InterPro"/>
</dbReference>
<reference evidence="2 3" key="1">
    <citation type="submission" date="2017-08" db="EMBL/GenBank/DDBJ databases">
        <title>Aliifodinibius alkalisoli sp. nov., isolated from saline alkaline soil.</title>
        <authorList>
            <person name="Liu D."/>
            <person name="Zhang G."/>
        </authorList>
    </citation>
    <scope>NUCLEOTIDE SEQUENCE [LARGE SCALE GENOMIC DNA]</scope>
    <source>
        <strain evidence="2 3">WN023</strain>
    </source>
</reference>
<dbReference type="Gene3D" id="3.20.20.140">
    <property type="entry name" value="Metal-dependent hydrolases"/>
    <property type="match status" value="2"/>
</dbReference>
<dbReference type="PANTHER" id="PTHR43135">
    <property type="entry name" value="ALPHA-D-RIBOSE 1-METHYLPHOSPHONATE 5-TRIPHOSPHATE DIPHOSPHATASE"/>
    <property type="match status" value="1"/>
</dbReference>
<dbReference type="PANTHER" id="PTHR43135:SF3">
    <property type="entry name" value="ALPHA-D-RIBOSE 1-METHYLPHOSPHONATE 5-TRIPHOSPHATE DIPHOSPHATASE"/>
    <property type="match status" value="1"/>
</dbReference>
<dbReference type="EMBL" id="NSKE01000013">
    <property type="protein sequence ID" value="PAU92801.1"/>
    <property type="molecule type" value="Genomic_DNA"/>
</dbReference>
<sequence length="532" mass="60128">MTKYAAPIASLLLIFMIGVGITNAQIQEAPDRTVGEGPYDRMIIRGVTLVDGTGSPPRGPVDVVIEGNRITSIQSVGYPGVPINEDQRPQADEDTKIIDAEGMYLLPGFIDMHAHTGGEAQGTPAEYVYKLWMAHGITTVREPGSFNGIDWTLRQRDRSAENKITAPRIFPYIGFGMGHEGEITSPEEARDWVQMIADKGAEGIKFFGAARPVYKAAIEEANKLGLGTMTHHAQTRVVYNNALESARLGLTSITHWYGIPEALFTDQQIQDYPADYNYNNEQHRFEEAGKLWKQAAEPYSDKWNSVMNEMLELDITLNPTFTIYEASRDLSAQRRAEWHEKYTLPSLWEFYKPNRISHGSYWINWGTEQEIAWKENFDLWFEFVNEFKNRGGRVTLGSDAGYIYKLYGFGYIQEMEMLREAGFHPLEIFQSASLKAAEVLNMDDQLGTIEVGKQADMVLVDANPLENLKTLYGTGAVHVNENNQPERIGGIEYTIKDGIIYDAKKLLEDVEEMVKKSKEEKNYEITQPGLDY</sequence>
<keyword evidence="3" id="KW-1185">Reference proteome</keyword>
<comment type="caution">
    <text evidence="2">The sequence shown here is derived from an EMBL/GenBank/DDBJ whole genome shotgun (WGS) entry which is preliminary data.</text>
</comment>
<dbReference type="Pfam" id="PF01979">
    <property type="entry name" value="Amidohydro_1"/>
    <property type="match status" value="1"/>
</dbReference>
<dbReference type="InterPro" id="IPR006680">
    <property type="entry name" value="Amidohydro-rel"/>
</dbReference>
<keyword evidence="2" id="KW-0378">Hydrolase</keyword>
<dbReference type="SUPFAM" id="SSF51338">
    <property type="entry name" value="Composite domain of metallo-dependent hydrolases"/>
    <property type="match status" value="1"/>
</dbReference>
<dbReference type="InterPro" id="IPR051781">
    <property type="entry name" value="Metallo-dep_Hydrolase"/>
</dbReference>
<evidence type="ECO:0000313" key="2">
    <source>
        <dbReference type="EMBL" id="PAU92801.1"/>
    </source>
</evidence>
<dbReference type="RefSeq" id="WP_095607654.1">
    <property type="nucleotide sequence ID" value="NZ_NSKE01000013.1"/>
</dbReference>
<name>A0A2A2G587_9BACT</name>
<proteinExistence type="predicted"/>
<dbReference type="InterPro" id="IPR032466">
    <property type="entry name" value="Metal_Hydrolase"/>
</dbReference>
<evidence type="ECO:0000313" key="3">
    <source>
        <dbReference type="Proteomes" id="UP000218831"/>
    </source>
</evidence>
<protein>
    <submittedName>
        <fullName evidence="2">Amidohydrolase</fullName>
    </submittedName>
</protein>
<dbReference type="Proteomes" id="UP000218831">
    <property type="component" value="Unassembled WGS sequence"/>
</dbReference>
<dbReference type="Gene3D" id="2.30.40.10">
    <property type="entry name" value="Urease, subunit C, domain 1"/>
    <property type="match status" value="1"/>
</dbReference>
<dbReference type="AlphaFoldDB" id="A0A2A2G587"/>
<accession>A0A2A2G587</accession>